<accession>A0A0F8WZD9</accession>
<protein>
    <recommendedName>
        <fullName evidence="2">Phage head-tail adaptor</fullName>
    </recommendedName>
</protein>
<dbReference type="AlphaFoldDB" id="A0A0F8WZD9"/>
<dbReference type="Pfam" id="PF05521">
    <property type="entry name" value="Phage_HCP"/>
    <property type="match status" value="1"/>
</dbReference>
<evidence type="ECO:0000313" key="1">
    <source>
        <dbReference type="EMBL" id="KKK62028.1"/>
    </source>
</evidence>
<reference evidence="1" key="1">
    <citation type="journal article" date="2015" name="Nature">
        <title>Complex archaea that bridge the gap between prokaryotes and eukaryotes.</title>
        <authorList>
            <person name="Spang A."/>
            <person name="Saw J.H."/>
            <person name="Jorgensen S.L."/>
            <person name="Zaremba-Niedzwiedzka K."/>
            <person name="Martijn J."/>
            <person name="Lind A.E."/>
            <person name="van Eijk R."/>
            <person name="Schleper C."/>
            <person name="Guy L."/>
            <person name="Ettema T.J."/>
        </authorList>
    </citation>
    <scope>NUCLEOTIDE SEQUENCE</scope>
</reference>
<dbReference type="EMBL" id="LAZR01062196">
    <property type="protein sequence ID" value="KKK62028.1"/>
    <property type="molecule type" value="Genomic_DNA"/>
</dbReference>
<dbReference type="InterPro" id="IPR038666">
    <property type="entry name" value="SSP1_head-tail_sf"/>
</dbReference>
<dbReference type="InterPro" id="IPR008767">
    <property type="entry name" value="Phage_SPP1_head-tail_adaptor"/>
</dbReference>
<sequence length="113" mass="13317">MAKWTPTGEFDQRVTVCKNDPTTNTDGQKVAVEDEWIRRWAKVMPVAGREWLLAQQTQADVSYRVRMRRDTQTKTITPQMWLKLRDGTVLNIKRVTDVELRKIEIELECNQRV</sequence>
<dbReference type="NCBIfam" id="TIGR01563">
    <property type="entry name" value="gp16_SPP1"/>
    <property type="match status" value="1"/>
</dbReference>
<name>A0A0F8WZD9_9ZZZZ</name>
<gene>
    <name evidence="1" type="ORF">LCGC14_3008450</name>
</gene>
<comment type="caution">
    <text evidence="1">The sequence shown here is derived from an EMBL/GenBank/DDBJ whole genome shotgun (WGS) entry which is preliminary data.</text>
</comment>
<dbReference type="Gene3D" id="2.40.10.270">
    <property type="entry name" value="Bacteriophage SPP1 head-tail adaptor protein"/>
    <property type="match status" value="1"/>
</dbReference>
<proteinExistence type="predicted"/>
<organism evidence="1">
    <name type="scientific">marine sediment metagenome</name>
    <dbReference type="NCBI Taxonomy" id="412755"/>
    <lineage>
        <taxon>unclassified sequences</taxon>
        <taxon>metagenomes</taxon>
        <taxon>ecological metagenomes</taxon>
    </lineage>
</organism>
<evidence type="ECO:0008006" key="2">
    <source>
        <dbReference type="Google" id="ProtNLM"/>
    </source>
</evidence>